<keyword evidence="1 3" id="KW-0963">Cytoplasm</keyword>
<evidence type="ECO:0000256" key="3">
    <source>
        <dbReference type="RuleBase" id="RU369002"/>
    </source>
</evidence>
<dbReference type="PROSITE" id="PS50177">
    <property type="entry name" value="NTF2_DOMAIN"/>
    <property type="match status" value="1"/>
</dbReference>
<dbReference type="InterPro" id="IPR045875">
    <property type="entry name" value="NTF2"/>
</dbReference>
<dbReference type="GO" id="GO:0051028">
    <property type="term" value="P:mRNA transport"/>
    <property type="evidence" value="ECO:0007669"/>
    <property type="project" value="UniProtKB-UniRule"/>
</dbReference>
<keyword evidence="3" id="KW-0813">Transport</keyword>
<keyword evidence="5" id="KW-0946">Virion</keyword>
<gene>
    <name evidence="5" type="ORF">ROZALSC1DRAFT_11165</name>
</gene>
<accession>A0A4P9YPH0</accession>
<dbReference type="InterPro" id="IPR002075">
    <property type="entry name" value="NTF2_dom"/>
</dbReference>
<sequence>MTDVNQVAREFVNYYYGVFDKDRTQLQSLYQNQSTLTFEGLECKGIEAIVKKLVELPFQKVQHAITTIDAQNSFPNAIHILVTGELKVDDEAVPHKFSQTFQLVQNGNSFYVHNDMFRLNYS</sequence>
<evidence type="ECO:0000256" key="1">
    <source>
        <dbReference type="ARBA" id="ARBA00022490"/>
    </source>
</evidence>
<dbReference type="GO" id="GO:0005737">
    <property type="term" value="C:cytoplasm"/>
    <property type="evidence" value="ECO:0007669"/>
    <property type="project" value="UniProtKB-SubCell"/>
</dbReference>
<organism evidence="5 6">
    <name type="scientific">Rozella allomycis (strain CSF55)</name>
    <dbReference type="NCBI Taxonomy" id="988480"/>
    <lineage>
        <taxon>Eukaryota</taxon>
        <taxon>Fungi</taxon>
        <taxon>Fungi incertae sedis</taxon>
        <taxon>Cryptomycota</taxon>
        <taxon>Cryptomycota incertae sedis</taxon>
        <taxon>Rozella</taxon>
    </lineage>
</organism>
<dbReference type="EMBL" id="ML004939">
    <property type="protein sequence ID" value="RKP21637.1"/>
    <property type="molecule type" value="Genomic_DNA"/>
</dbReference>
<evidence type="ECO:0000313" key="6">
    <source>
        <dbReference type="Proteomes" id="UP000281549"/>
    </source>
</evidence>
<dbReference type="GO" id="GO:0006606">
    <property type="term" value="P:protein import into nucleus"/>
    <property type="evidence" value="ECO:0007669"/>
    <property type="project" value="UniProtKB-ARBA"/>
</dbReference>
<dbReference type="AlphaFoldDB" id="A0A4P9YPH0"/>
<dbReference type="Pfam" id="PF02136">
    <property type="entry name" value="NTF2"/>
    <property type="match status" value="1"/>
</dbReference>
<dbReference type="InterPro" id="IPR032710">
    <property type="entry name" value="NTF2-like_dom_sf"/>
</dbReference>
<dbReference type="GO" id="GO:0005635">
    <property type="term" value="C:nuclear envelope"/>
    <property type="evidence" value="ECO:0007669"/>
    <property type="project" value="UniProtKB-ARBA"/>
</dbReference>
<evidence type="ECO:0000256" key="2">
    <source>
        <dbReference type="ARBA" id="ARBA00026247"/>
    </source>
</evidence>
<dbReference type="CDD" id="cd00780">
    <property type="entry name" value="NTF2"/>
    <property type="match status" value="1"/>
</dbReference>
<evidence type="ECO:0000313" key="5">
    <source>
        <dbReference type="EMBL" id="RKP21637.1"/>
    </source>
</evidence>
<keyword evidence="3" id="KW-0539">Nucleus</keyword>
<keyword evidence="3" id="KW-0653">Protein transport</keyword>
<dbReference type="InterPro" id="IPR018222">
    <property type="entry name" value="Nuclear_transport_factor_2_euk"/>
</dbReference>
<reference evidence="6" key="1">
    <citation type="journal article" date="2018" name="Nat. Microbiol.">
        <title>Leveraging single-cell genomics to expand the fungal tree of life.</title>
        <authorList>
            <person name="Ahrendt S.R."/>
            <person name="Quandt C.A."/>
            <person name="Ciobanu D."/>
            <person name="Clum A."/>
            <person name="Salamov A."/>
            <person name="Andreopoulos B."/>
            <person name="Cheng J.F."/>
            <person name="Woyke T."/>
            <person name="Pelin A."/>
            <person name="Henrissat B."/>
            <person name="Reynolds N.K."/>
            <person name="Benny G.L."/>
            <person name="Smith M.E."/>
            <person name="James T.Y."/>
            <person name="Grigoriev I.V."/>
        </authorList>
    </citation>
    <scope>NUCLEOTIDE SEQUENCE [LARGE SCALE GENOMIC DNA]</scope>
    <source>
        <strain evidence="6">CSF55</strain>
    </source>
</reference>
<name>A0A4P9YPH0_ROZAC</name>
<protein>
    <recommendedName>
        <fullName evidence="2 3">Nuclear transport factor 2</fullName>
        <shortName evidence="3">NTF-2</shortName>
    </recommendedName>
</protein>
<dbReference type="SUPFAM" id="SSF54427">
    <property type="entry name" value="NTF2-like"/>
    <property type="match status" value="1"/>
</dbReference>
<feature type="domain" description="NTF2" evidence="4">
    <location>
        <begin position="7"/>
        <end position="119"/>
    </location>
</feature>
<dbReference type="FunFam" id="3.10.450.50:FF:000005">
    <property type="entry name" value="Nuclear transport factor 2"/>
    <property type="match status" value="1"/>
</dbReference>
<dbReference type="Proteomes" id="UP000281549">
    <property type="component" value="Unassembled WGS sequence"/>
</dbReference>
<dbReference type="Gene3D" id="3.10.450.50">
    <property type="match status" value="1"/>
</dbReference>
<comment type="function">
    <text evidence="3">Has a role in nuclear-cytoplasmic transport of proteins and mRNAs.</text>
</comment>
<dbReference type="PANTHER" id="PTHR12612">
    <property type="entry name" value="NUCLEAR TRANSPORT FACTOR 2"/>
    <property type="match status" value="1"/>
</dbReference>
<proteinExistence type="predicted"/>
<evidence type="ECO:0000259" key="4">
    <source>
        <dbReference type="PROSITE" id="PS50177"/>
    </source>
</evidence>
<keyword evidence="5" id="KW-0261">Viral envelope protein</keyword>
<comment type="subcellular location">
    <subcellularLocation>
        <location evidence="3">Cytoplasm</location>
    </subcellularLocation>
    <subcellularLocation>
        <location evidence="3">Nucleus</location>
    </subcellularLocation>
</comment>